<evidence type="ECO:0000256" key="1">
    <source>
        <dbReference type="ARBA" id="ARBA00001625"/>
    </source>
</evidence>
<dbReference type="Pfam" id="PF00459">
    <property type="entry name" value="Inositol_P"/>
    <property type="match status" value="1"/>
</dbReference>
<evidence type="ECO:0000313" key="11">
    <source>
        <dbReference type="Proteomes" id="UP001484239"/>
    </source>
</evidence>
<dbReference type="InterPro" id="IPR020583">
    <property type="entry name" value="Inositol_monoP_metal-BS"/>
</dbReference>
<keyword evidence="7 9" id="KW-0460">Magnesium</keyword>
<comment type="subcellular location">
    <subcellularLocation>
        <location evidence="9">Cell membrane</location>
        <topology evidence="9">Peripheral membrane protein</topology>
        <orientation evidence="9">Cytoplasmic side</orientation>
    </subcellularLocation>
</comment>
<dbReference type="EC" id="3.1.3.7" evidence="9"/>
<dbReference type="EMBL" id="JBBHLI010000001">
    <property type="protein sequence ID" value="MEK9499409.1"/>
    <property type="molecule type" value="Genomic_DNA"/>
</dbReference>
<comment type="caution">
    <text evidence="10">The sequence shown here is derived from an EMBL/GenBank/DDBJ whole genome shotgun (WGS) entry which is preliminary data.</text>
</comment>
<organism evidence="10 11">
    <name type="scientific">Gaopeijia maritima</name>
    <dbReference type="NCBI Taxonomy" id="3119007"/>
    <lineage>
        <taxon>Bacteria</taxon>
        <taxon>Pseudomonadati</taxon>
        <taxon>Gemmatimonadota</taxon>
        <taxon>Longimicrobiia</taxon>
        <taxon>Gaopeijiales</taxon>
        <taxon>Gaopeijiaceae</taxon>
        <taxon>Gaopeijia</taxon>
    </lineage>
</organism>
<dbReference type="InterPro" id="IPR020550">
    <property type="entry name" value="Inositol_monophosphatase_CS"/>
</dbReference>
<dbReference type="PANTHER" id="PTHR43028">
    <property type="entry name" value="3'(2'),5'-BISPHOSPHATE NUCLEOTIDASE 1"/>
    <property type="match status" value="1"/>
</dbReference>
<feature type="binding site" evidence="9">
    <location>
        <position position="72"/>
    </location>
    <ligand>
        <name>Mg(2+)</name>
        <dbReference type="ChEBI" id="CHEBI:18420"/>
        <label>1</label>
    </ligand>
</feature>
<gene>
    <name evidence="9 10" type="primary">cysQ</name>
    <name evidence="10" type="ORF">WI372_00265</name>
</gene>
<evidence type="ECO:0000256" key="8">
    <source>
        <dbReference type="ARBA" id="ARBA00023136"/>
    </source>
</evidence>
<feature type="binding site" evidence="9">
    <location>
        <position position="93"/>
    </location>
    <ligand>
        <name>Mg(2+)</name>
        <dbReference type="ChEBI" id="CHEBI:18420"/>
        <label>1</label>
    </ligand>
</feature>
<evidence type="ECO:0000256" key="7">
    <source>
        <dbReference type="ARBA" id="ARBA00022842"/>
    </source>
</evidence>
<feature type="binding site" evidence="9">
    <location>
        <position position="94"/>
    </location>
    <ligand>
        <name>Mg(2+)</name>
        <dbReference type="ChEBI" id="CHEBI:18420"/>
        <label>2</label>
    </ligand>
</feature>
<comment type="cofactor">
    <cofactor evidence="9">
        <name>Mg(2+)</name>
        <dbReference type="ChEBI" id="CHEBI:18420"/>
    </cofactor>
</comment>
<comment type="similarity">
    <text evidence="2 9">Belongs to the inositol monophosphatase superfamily. CysQ family.</text>
</comment>
<accession>A0ABU9E3U5</accession>
<evidence type="ECO:0000256" key="4">
    <source>
        <dbReference type="ARBA" id="ARBA00022519"/>
    </source>
</evidence>
<name>A0ABU9E3U5_9BACT</name>
<dbReference type="Proteomes" id="UP001484239">
    <property type="component" value="Unassembled WGS sequence"/>
</dbReference>
<keyword evidence="6 9" id="KW-0378">Hydrolase</keyword>
<dbReference type="SUPFAM" id="SSF56655">
    <property type="entry name" value="Carbohydrate phosphatase"/>
    <property type="match status" value="1"/>
</dbReference>
<dbReference type="InterPro" id="IPR006240">
    <property type="entry name" value="CysQ"/>
</dbReference>
<keyword evidence="8 9" id="KW-0472">Membrane</keyword>
<dbReference type="PROSITE" id="PS00629">
    <property type="entry name" value="IMP_1"/>
    <property type="match status" value="1"/>
</dbReference>
<dbReference type="InterPro" id="IPR000760">
    <property type="entry name" value="Inositol_monophosphatase-like"/>
</dbReference>
<keyword evidence="11" id="KW-1185">Reference proteome</keyword>
<feature type="binding site" evidence="9">
    <location>
        <position position="221"/>
    </location>
    <ligand>
        <name>Mg(2+)</name>
        <dbReference type="ChEBI" id="CHEBI:18420"/>
        <label>2</label>
    </ligand>
</feature>
<dbReference type="InterPro" id="IPR050725">
    <property type="entry name" value="CysQ/Inositol_MonoPase"/>
</dbReference>
<comment type="catalytic activity">
    <reaction evidence="1 9">
        <text>adenosine 3',5'-bisphosphate + H2O = AMP + phosphate</text>
        <dbReference type="Rhea" id="RHEA:10040"/>
        <dbReference type="ChEBI" id="CHEBI:15377"/>
        <dbReference type="ChEBI" id="CHEBI:43474"/>
        <dbReference type="ChEBI" id="CHEBI:58343"/>
        <dbReference type="ChEBI" id="CHEBI:456215"/>
        <dbReference type="EC" id="3.1.3.7"/>
    </reaction>
</comment>
<dbReference type="Gene3D" id="3.40.190.80">
    <property type="match status" value="1"/>
</dbReference>
<evidence type="ECO:0000313" key="10">
    <source>
        <dbReference type="EMBL" id="MEK9499409.1"/>
    </source>
</evidence>
<dbReference type="RefSeq" id="WP_405276080.1">
    <property type="nucleotide sequence ID" value="NZ_CP144380.1"/>
</dbReference>
<sequence length="276" mass="29186">MTLRARPTHLLPEVASLCRDAASAILEVYAAGASQPDWKADGTPITAADRAAHRVLVAGLRALTPEVPVISEEDAVPRRAMPGPDLYWLVDPLDGTKEFVKRTGEFTVNVALIDEGRPVLGVVQAPVTGTLWMGAEQGDTRVAARVAADGERRTLACRPLDPSHIRVAASRSHGGRLVEAIEAGAVPGAEVVRAGSSLKFCLVAEGRADLYLRDGPTMPWDTAAAHCVLACAGGAIRELDGSPLVYGDPTRRNPPFLAVADPHYDARELLRLAASG</sequence>
<dbReference type="PANTHER" id="PTHR43028:SF5">
    <property type="entry name" value="3'(2'),5'-BISPHOSPHATE NUCLEOTIDASE 1"/>
    <property type="match status" value="1"/>
</dbReference>
<dbReference type="NCBIfam" id="TIGR01331">
    <property type="entry name" value="bisphos_cysQ"/>
    <property type="match status" value="1"/>
</dbReference>
<protein>
    <recommendedName>
        <fullName evidence="9">3'(2'),5'-bisphosphate nucleotidase CysQ</fullName>
        <ecNumber evidence="9">3.1.3.7</ecNumber>
    </recommendedName>
    <alternativeName>
        <fullName evidence="9">3'(2'),5-bisphosphonucleoside 3'(2')-phosphohydrolase</fullName>
    </alternativeName>
    <alternativeName>
        <fullName evidence="9">3'-phosphoadenosine 5'-phosphate phosphatase</fullName>
        <shortName evidence="9">PAP phosphatase</shortName>
    </alternativeName>
</protein>
<dbReference type="PROSITE" id="PS00630">
    <property type="entry name" value="IMP_2"/>
    <property type="match status" value="1"/>
</dbReference>
<keyword evidence="4" id="KW-0997">Cell inner membrane</keyword>
<feature type="binding site" evidence="9">
    <location>
        <position position="91"/>
    </location>
    <ligand>
        <name>Mg(2+)</name>
        <dbReference type="ChEBI" id="CHEBI:18420"/>
        <label>2</label>
    </ligand>
</feature>
<dbReference type="CDD" id="cd01638">
    <property type="entry name" value="CysQ"/>
    <property type="match status" value="1"/>
</dbReference>
<dbReference type="HAMAP" id="MF_02095">
    <property type="entry name" value="CysQ"/>
    <property type="match status" value="1"/>
</dbReference>
<feature type="binding site" evidence="9">
    <location>
        <begin position="93"/>
        <end position="96"/>
    </location>
    <ligand>
        <name>substrate</name>
    </ligand>
</feature>
<dbReference type="Gene3D" id="3.30.540.10">
    <property type="entry name" value="Fructose-1,6-Bisphosphatase, subunit A, domain 1"/>
    <property type="match status" value="1"/>
</dbReference>
<reference evidence="10 11" key="1">
    <citation type="submission" date="2024-02" db="EMBL/GenBank/DDBJ databases">
        <title>A novel Gemmatimonadota bacterium.</title>
        <authorList>
            <person name="Du Z.-J."/>
            <person name="Ye Y.-Q."/>
        </authorList>
    </citation>
    <scope>NUCLEOTIDE SEQUENCE [LARGE SCALE GENOMIC DNA]</scope>
    <source>
        <strain evidence="10 11">DH-20</strain>
    </source>
</reference>
<evidence type="ECO:0000256" key="5">
    <source>
        <dbReference type="ARBA" id="ARBA00022723"/>
    </source>
</evidence>
<keyword evidence="3 9" id="KW-1003">Cell membrane</keyword>
<keyword evidence="5 9" id="KW-0479">Metal-binding</keyword>
<dbReference type="PRINTS" id="PR00377">
    <property type="entry name" value="IMPHPHTASES"/>
</dbReference>
<evidence type="ECO:0000256" key="3">
    <source>
        <dbReference type="ARBA" id="ARBA00022475"/>
    </source>
</evidence>
<comment type="function">
    <text evidence="9">Converts adenosine-3',5'-bisphosphate (PAP) to AMP.</text>
</comment>
<feature type="binding site" evidence="9">
    <location>
        <position position="72"/>
    </location>
    <ligand>
        <name>substrate</name>
    </ligand>
</feature>
<feature type="binding site" evidence="9">
    <location>
        <position position="91"/>
    </location>
    <ligand>
        <name>Mg(2+)</name>
        <dbReference type="ChEBI" id="CHEBI:18420"/>
        <label>1</label>
    </ligand>
</feature>
<evidence type="ECO:0000256" key="9">
    <source>
        <dbReference type="HAMAP-Rule" id="MF_02095"/>
    </source>
</evidence>
<dbReference type="GO" id="GO:0008441">
    <property type="term" value="F:3'(2'),5'-bisphosphate nucleotidase activity"/>
    <property type="evidence" value="ECO:0007669"/>
    <property type="project" value="UniProtKB-EC"/>
</dbReference>
<evidence type="ECO:0000256" key="6">
    <source>
        <dbReference type="ARBA" id="ARBA00022801"/>
    </source>
</evidence>
<evidence type="ECO:0000256" key="2">
    <source>
        <dbReference type="ARBA" id="ARBA00005289"/>
    </source>
</evidence>
<feature type="binding site" evidence="9">
    <location>
        <position position="221"/>
    </location>
    <ligand>
        <name>substrate</name>
    </ligand>
</feature>
<proteinExistence type="inferred from homology"/>